<dbReference type="EMBL" id="CACSLK010027829">
    <property type="protein sequence ID" value="CAA0830347.1"/>
    <property type="molecule type" value="Genomic_DNA"/>
</dbReference>
<organism evidence="4 5">
    <name type="scientific">Striga hermonthica</name>
    <name type="common">Purple witchweed</name>
    <name type="synonym">Buchnera hermonthica</name>
    <dbReference type="NCBI Taxonomy" id="68872"/>
    <lineage>
        <taxon>Eukaryota</taxon>
        <taxon>Viridiplantae</taxon>
        <taxon>Streptophyta</taxon>
        <taxon>Embryophyta</taxon>
        <taxon>Tracheophyta</taxon>
        <taxon>Spermatophyta</taxon>
        <taxon>Magnoliopsida</taxon>
        <taxon>eudicotyledons</taxon>
        <taxon>Gunneridae</taxon>
        <taxon>Pentapetalae</taxon>
        <taxon>asterids</taxon>
        <taxon>lamiids</taxon>
        <taxon>Lamiales</taxon>
        <taxon>Orobanchaceae</taxon>
        <taxon>Buchnereae</taxon>
        <taxon>Striga</taxon>
    </lineage>
</organism>
<feature type="coiled-coil region" evidence="1">
    <location>
        <begin position="924"/>
        <end position="958"/>
    </location>
</feature>
<feature type="coiled-coil region" evidence="1">
    <location>
        <begin position="473"/>
        <end position="500"/>
    </location>
</feature>
<dbReference type="PROSITE" id="PS51840">
    <property type="entry name" value="C2_NT"/>
    <property type="match status" value="1"/>
</dbReference>
<proteinExistence type="predicted"/>
<keyword evidence="1" id="KW-0175">Coiled coil</keyword>
<dbReference type="InterPro" id="IPR019448">
    <property type="entry name" value="NT-C2"/>
</dbReference>
<feature type="region of interest" description="Disordered" evidence="2">
    <location>
        <begin position="169"/>
        <end position="218"/>
    </location>
</feature>
<sequence>MLKTQRPTNSNRQSRSRVDFKISNLQALQVPKGWDRLYVTIIHVETGRTVAKLGKAIVRNGGCQWIDTISESISITRDDSSKEYEGCLVKLILSMGSTRSSILGEANINLGQFASSRVPSAVSQPLKKCIYGTILQLKIQCVIPRSKTGDEESKSLSFREKDRHLLNHEVETNLHTSDNSSESTPRAADRAVISSPRELDSKETSQTSSIESMEGSMLNENLSTKRAFESEKCKLLENQAESIYNNVASSKNHLEASERTAEAKMWERNARKLMVDLDLSRKELSDVLKKHSELTIELSAARAEHDSLNREVEKLKLELKKSTENQCTRDMIAKSENLSQMQKVLEDEMKYQQDLNENIGHQLKRSQESNVELVSVLQELEQTIEQQRIEIEKLSSLKKLEADFKLLEQVLRDKTDDLDNERRSNRENLLLLEKDFEFKLSAKEEEIASLEATLSGYVKGDHFEALDDNNVSNLDVVRENEMLRGKIRELEKDCGELTDENLELLFKLKDLNKIAGIEKCSSFDSISSEHPPTVCPSDESEASDVKFQLSIKTELQKNLEALERKKNDLERDLSGMQQENVRLWENVSGLESQITQLKDESLKEREHSKSLAKSLKDDIGKLKRKSEDLESQLSRAREECEYLKEENINLQNFNMKASHEISHLIDDKSKLHDSLKEARSKAELIEDNLKAAVGEYELKVEDLTGQLASSEQSHKNLVAEHERYLQLLENYKISEEKMKIELNELESNRTLKAQMQDEISILKDELERCKADKGKLERALKMVSGDLEEFEAENVLLREKVSIFQDAISDFDECKRSTLVIEEKLRQVETAKEMVSIKNEELHNELSNIKEENEQFRMKLHSLEEENIEILKKTRALEEELKLMKERDNNKLHKEGTKSRNSAGQKYHSVSSKKPSTNCEVVTKERYERTKSSLETELRELKERYLQMSLKYAEVESEREDLVMKLKASRGGRKWFT</sequence>
<gene>
    <name evidence="4" type="ORF">SHERM_25771</name>
</gene>
<feature type="coiled-coil region" evidence="1">
    <location>
        <begin position="612"/>
        <end position="887"/>
    </location>
</feature>
<evidence type="ECO:0000256" key="2">
    <source>
        <dbReference type="SAM" id="MobiDB-lite"/>
    </source>
</evidence>
<evidence type="ECO:0000259" key="3">
    <source>
        <dbReference type="PROSITE" id="PS51840"/>
    </source>
</evidence>
<evidence type="ECO:0000313" key="4">
    <source>
        <dbReference type="EMBL" id="CAA0830347.1"/>
    </source>
</evidence>
<feature type="coiled-coil region" evidence="1">
    <location>
        <begin position="545"/>
        <end position="579"/>
    </location>
</feature>
<comment type="caution">
    <text evidence="4">The sequence shown here is derived from an EMBL/GenBank/DDBJ whole genome shotgun (WGS) entry which is preliminary data.</text>
</comment>
<feature type="compositionally biased region" description="Polar residues" evidence="2">
    <location>
        <begin position="173"/>
        <end position="184"/>
    </location>
</feature>
<feature type="coiled-coil region" evidence="1">
    <location>
        <begin position="363"/>
        <end position="417"/>
    </location>
</feature>
<feature type="compositionally biased region" description="Basic and acidic residues" evidence="2">
    <location>
        <begin position="888"/>
        <end position="898"/>
    </location>
</feature>
<evidence type="ECO:0000256" key="1">
    <source>
        <dbReference type="SAM" id="Coils"/>
    </source>
</evidence>
<dbReference type="PANTHER" id="PTHR47270:SF3">
    <property type="entry name" value="HYPOTETICAL PROTEIN"/>
    <property type="match status" value="1"/>
</dbReference>
<name>A0A9N7RH13_STRHE</name>
<feature type="domain" description="C2 NT-type" evidence="3">
    <location>
        <begin position="8"/>
        <end position="143"/>
    </location>
</feature>
<dbReference type="OrthoDB" id="658575at2759"/>
<keyword evidence="5" id="KW-1185">Reference proteome</keyword>
<reference evidence="4" key="1">
    <citation type="submission" date="2019-12" db="EMBL/GenBank/DDBJ databases">
        <authorList>
            <person name="Scholes J."/>
        </authorList>
    </citation>
    <scope>NUCLEOTIDE SEQUENCE</scope>
</reference>
<evidence type="ECO:0000313" key="5">
    <source>
        <dbReference type="Proteomes" id="UP001153555"/>
    </source>
</evidence>
<protein>
    <recommendedName>
        <fullName evidence="3">C2 NT-type domain-containing protein</fullName>
    </recommendedName>
</protein>
<dbReference type="AlphaFoldDB" id="A0A9N7RH13"/>
<dbReference type="Proteomes" id="UP001153555">
    <property type="component" value="Unassembled WGS sequence"/>
</dbReference>
<feature type="compositionally biased region" description="Polar residues" evidence="2">
    <location>
        <begin position="899"/>
        <end position="919"/>
    </location>
</feature>
<feature type="region of interest" description="Disordered" evidence="2">
    <location>
        <begin position="888"/>
        <end position="919"/>
    </location>
</feature>
<accession>A0A9N7RH13</accession>
<dbReference type="PANTHER" id="PTHR47270">
    <property type="entry name" value="PROTEIN MLP1-LIKE"/>
    <property type="match status" value="1"/>
</dbReference>
<dbReference type="Pfam" id="PF10358">
    <property type="entry name" value="NT-C2"/>
    <property type="match status" value="1"/>
</dbReference>
<feature type="coiled-coil region" evidence="1">
    <location>
        <begin position="291"/>
        <end position="325"/>
    </location>
</feature>